<reference evidence="6 7" key="1">
    <citation type="journal article" date="2015" name="Genome Biol. Evol.">
        <title>Phylogenomic analyses indicate that early fungi evolved digesting cell walls of algal ancestors of land plants.</title>
        <authorList>
            <person name="Chang Y."/>
            <person name="Wang S."/>
            <person name="Sekimoto S."/>
            <person name="Aerts A.L."/>
            <person name="Choi C."/>
            <person name="Clum A."/>
            <person name="LaButti K.M."/>
            <person name="Lindquist E.A."/>
            <person name="Yee Ngan C."/>
            <person name="Ohm R.A."/>
            <person name="Salamov A.A."/>
            <person name="Grigoriev I.V."/>
            <person name="Spatafora J.W."/>
            <person name="Berbee M.L."/>
        </authorList>
    </citation>
    <scope>NUCLEOTIDE SEQUENCE [LARGE SCALE GENOMIC DNA]</scope>
    <source>
        <strain evidence="6 7">JEL478</strain>
    </source>
</reference>
<proteinExistence type="predicted"/>
<sequence length="152" mass="16937">MASATFSGYQPIGSGPSSSSAQFPSSTRYPPDIQAAAERVNKYETSLPIRLDFESALSYALGPVTGLLLLIFETKNDYVRFHAWQSTLIFASMLVVHFIFMFISSVVSWILFVGDLGLIALLAWKAYENSDTLYRFELPYVGQIASVWVDCE</sequence>
<evidence type="ECO:0000256" key="3">
    <source>
        <dbReference type="ARBA" id="ARBA00022989"/>
    </source>
</evidence>
<keyword evidence="2" id="KW-0812">Transmembrane</keyword>
<feature type="region of interest" description="Disordered" evidence="5">
    <location>
        <begin position="1"/>
        <end position="27"/>
    </location>
</feature>
<dbReference type="EMBL" id="KQ965811">
    <property type="protein sequence ID" value="KXS10991.1"/>
    <property type="molecule type" value="Genomic_DNA"/>
</dbReference>
<protein>
    <submittedName>
        <fullName evidence="6">Uncharacterized protein</fullName>
    </submittedName>
</protein>
<feature type="compositionally biased region" description="Low complexity" evidence="5">
    <location>
        <begin position="7"/>
        <end position="26"/>
    </location>
</feature>
<dbReference type="AlphaFoldDB" id="A0A139A2L6"/>
<keyword evidence="7" id="KW-1185">Reference proteome</keyword>
<evidence type="ECO:0000256" key="4">
    <source>
        <dbReference type="ARBA" id="ARBA00023136"/>
    </source>
</evidence>
<keyword evidence="3" id="KW-1133">Transmembrane helix</keyword>
<dbReference type="OrthoDB" id="5546837at2759"/>
<evidence type="ECO:0000313" key="7">
    <source>
        <dbReference type="Proteomes" id="UP000070544"/>
    </source>
</evidence>
<dbReference type="PANTHER" id="PTHR36460">
    <property type="entry name" value="UPF0132 DOMAIN PROTEIN (AFU_ORTHOLOGUE AFUA_3G10255)"/>
    <property type="match status" value="1"/>
</dbReference>
<evidence type="ECO:0000313" key="6">
    <source>
        <dbReference type="EMBL" id="KXS10991.1"/>
    </source>
</evidence>
<dbReference type="GO" id="GO:0016020">
    <property type="term" value="C:membrane"/>
    <property type="evidence" value="ECO:0007669"/>
    <property type="project" value="UniProtKB-SubCell"/>
</dbReference>
<gene>
    <name evidence="6" type="ORF">M427DRAFT_115419</name>
</gene>
<keyword evidence="4" id="KW-0472">Membrane</keyword>
<comment type="subcellular location">
    <subcellularLocation>
        <location evidence="1">Membrane</location>
        <topology evidence="1">Multi-pass membrane protein</topology>
    </subcellularLocation>
</comment>
<name>A0A139A2L6_GONPJ</name>
<evidence type="ECO:0000256" key="2">
    <source>
        <dbReference type="ARBA" id="ARBA00022692"/>
    </source>
</evidence>
<dbReference type="PANTHER" id="PTHR36460:SF1">
    <property type="entry name" value="UPF0132 DOMAIN PROTEIN (AFU_ORTHOLOGUE AFUA_3G10255)"/>
    <property type="match status" value="1"/>
</dbReference>
<dbReference type="STRING" id="1344416.A0A139A2L6"/>
<dbReference type="OMA" id="IRMDFEA"/>
<dbReference type="Proteomes" id="UP000070544">
    <property type="component" value="Unassembled WGS sequence"/>
</dbReference>
<evidence type="ECO:0000256" key="5">
    <source>
        <dbReference type="SAM" id="MobiDB-lite"/>
    </source>
</evidence>
<accession>A0A139A2L6</accession>
<evidence type="ECO:0000256" key="1">
    <source>
        <dbReference type="ARBA" id="ARBA00004141"/>
    </source>
</evidence>
<organism evidence="6 7">
    <name type="scientific">Gonapodya prolifera (strain JEL478)</name>
    <name type="common">Monoblepharis prolifera</name>
    <dbReference type="NCBI Taxonomy" id="1344416"/>
    <lineage>
        <taxon>Eukaryota</taxon>
        <taxon>Fungi</taxon>
        <taxon>Fungi incertae sedis</taxon>
        <taxon>Chytridiomycota</taxon>
        <taxon>Chytridiomycota incertae sedis</taxon>
        <taxon>Monoblepharidomycetes</taxon>
        <taxon>Monoblepharidales</taxon>
        <taxon>Gonapodyaceae</taxon>
        <taxon>Gonapodya</taxon>
    </lineage>
</organism>